<sequence length="534" mass="54931">MRSVRTALAAGALVTGLAACLALSACSSSEQTAGTGQAAEGKTMTMAISADPGNLDPQFTSLSVTMQVDWFLYDSLVGISPDGKQVPGLADKFEGNSTTAKYTLRKGVTCADGTPLTASTVAQNINFVGNPANKSTRIGVFIPPGAKATADDATGTVTVTAPAPDAFLVRNVGGLHIVCSKGMKDRSILKQSSDGTGMYTVAEAVPGDHYTLTRRKEYAWGPGDFKQGQSGLPDKVVLKVVSNETTAANLLLSGQVNIVAIAGPDKQRLQAQKTFQREAGTPLGELWFNQKAGLPTADLAVRKALTQALDLTQLGKVITSGTGSPATRLVAPGMGPCPDDTVTGNLPGHDLDAAKAALDAAGWRPGAGGIRQKAGTKLSLVFYYPTSLGPTLQSGAELLQKAWSELGVDVSLKAVSTAEISTVVLAGQGTWHAGLIPLTVSLPSQLVSFLSGTGPPNGSNFSSIKNPEYDAAVAKAAAIPGADGCADWATAERALFKQVNLVPFVNSTVPIFGKGATFDLSEGSVIPSSIKMLG</sequence>
<reference evidence="7 8" key="1">
    <citation type="submission" date="2019-03" db="EMBL/GenBank/DDBJ databases">
        <title>Genomic Encyclopedia of Type Strains, Phase III (KMG-III): the genomes of soil and plant-associated and newly described type strains.</title>
        <authorList>
            <person name="Whitman W."/>
        </authorList>
    </citation>
    <scope>NUCLEOTIDE SEQUENCE [LARGE SCALE GENOMIC DNA]</scope>
    <source>
        <strain evidence="7 8">VKM Ac-2573</strain>
    </source>
</reference>
<accession>A0A4R8BLS0</accession>
<dbReference type="PANTHER" id="PTHR30290">
    <property type="entry name" value="PERIPLASMIC BINDING COMPONENT OF ABC TRANSPORTER"/>
    <property type="match status" value="1"/>
</dbReference>
<evidence type="ECO:0000256" key="1">
    <source>
        <dbReference type="ARBA" id="ARBA00004196"/>
    </source>
</evidence>
<dbReference type="RefSeq" id="WP_134111450.1">
    <property type="nucleotide sequence ID" value="NZ_SODP01000005.1"/>
</dbReference>
<keyword evidence="3" id="KW-0813">Transport</keyword>
<dbReference type="GO" id="GO:0015833">
    <property type="term" value="P:peptide transport"/>
    <property type="evidence" value="ECO:0007669"/>
    <property type="project" value="TreeGrafter"/>
</dbReference>
<dbReference type="GO" id="GO:0042597">
    <property type="term" value="C:periplasmic space"/>
    <property type="evidence" value="ECO:0007669"/>
    <property type="project" value="UniProtKB-ARBA"/>
</dbReference>
<dbReference type="Proteomes" id="UP000295146">
    <property type="component" value="Unassembled WGS sequence"/>
</dbReference>
<comment type="caution">
    <text evidence="7">The sequence shown here is derived from an EMBL/GenBank/DDBJ whole genome shotgun (WGS) entry which is preliminary data.</text>
</comment>
<protein>
    <submittedName>
        <fullName evidence="7">Peptide/nickel transport system substrate-binding protein</fullName>
    </submittedName>
</protein>
<gene>
    <name evidence="7" type="ORF">EV653_7996</name>
</gene>
<dbReference type="GO" id="GO:1904680">
    <property type="term" value="F:peptide transmembrane transporter activity"/>
    <property type="evidence" value="ECO:0007669"/>
    <property type="project" value="TreeGrafter"/>
</dbReference>
<evidence type="ECO:0000256" key="5">
    <source>
        <dbReference type="SAM" id="SignalP"/>
    </source>
</evidence>
<dbReference type="AlphaFoldDB" id="A0A4R8BLS0"/>
<evidence type="ECO:0000313" key="8">
    <source>
        <dbReference type="Proteomes" id="UP000295146"/>
    </source>
</evidence>
<evidence type="ECO:0000259" key="6">
    <source>
        <dbReference type="Pfam" id="PF00496"/>
    </source>
</evidence>
<dbReference type="PIRSF" id="PIRSF002741">
    <property type="entry name" value="MppA"/>
    <property type="match status" value="1"/>
</dbReference>
<comment type="similarity">
    <text evidence="2">Belongs to the bacterial solute-binding protein 5 family.</text>
</comment>
<evidence type="ECO:0000313" key="7">
    <source>
        <dbReference type="EMBL" id="TDW54677.1"/>
    </source>
</evidence>
<dbReference type="CDD" id="cd00995">
    <property type="entry name" value="PBP2_NikA_DppA_OppA_like"/>
    <property type="match status" value="1"/>
</dbReference>
<dbReference type="Gene3D" id="3.40.190.10">
    <property type="entry name" value="Periplasmic binding protein-like II"/>
    <property type="match status" value="1"/>
</dbReference>
<dbReference type="GO" id="GO:0030313">
    <property type="term" value="C:cell envelope"/>
    <property type="evidence" value="ECO:0007669"/>
    <property type="project" value="UniProtKB-SubCell"/>
</dbReference>
<keyword evidence="8" id="KW-1185">Reference proteome</keyword>
<dbReference type="OrthoDB" id="9046151at2"/>
<keyword evidence="4 5" id="KW-0732">Signal</keyword>
<feature type="signal peptide" evidence="5">
    <location>
        <begin position="1"/>
        <end position="32"/>
    </location>
</feature>
<dbReference type="PROSITE" id="PS51257">
    <property type="entry name" value="PROKAR_LIPOPROTEIN"/>
    <property type="match status" value="1"/>
</dbReference>
<dbReference type="InterPro" id="IPR039424">
    <property type="entry name" value="SBP_5"/>
</dbReference>
<dbReference type="InterPro" id="IPR030678">
    <property type="entry name" value="Peptide/Ni-bd"/>
</dbReference>
<evidence type="ECO:0000256" key="3">
    <source>
        <dbReference type="ARBA" id="ARBA00022448"/>
    </source>
</evidence>
<comment type="subcellular location">
    <subcellularLocation>
        <location evidence="1">Cell envelope</location>
    </subcellularLocation>
</comment>
<name>A0A4R8BLS0_9ACTN</name>
<organism evidence="7 8">
    <name type="scientific">Kribbella pratensis</name>
    <dbReference type="NCBI Taxonomy" id="2512112"/>
    <lineage>
        <taxon>Bacteria</taxon>
        <taxon>Bacillati</taxon>
        <taxon>Actinomycetota</taxon>
        <taxon>Actinomycetes</taxon>
        <taxon>Propionibacteriales</taxon>
        <taxon>Kribbellaceae</taxon>
        <taxon>Kribbella</taxon>
    </lineage>
</organism>
<evidence type="ECO:0000256" key="4">
    <source>
        <dbReference type="ARBA" id="ARBA00022729"/>
    </source>
</evidence>
<dbReference type="Gene3D" id="3.10.105.10">
    <property type="entry name" value="Dipeptide-binding Protein, Domain 3"/>
    <property type="match status" value="1"/>
</dbReference>
<feature type="chain" id="PRO_5039640664" evidence="5">
    <location>
        <begin position="33"/>
        <end position="534"/>
    </location>
</feature>
<dbReference type="SUPFAM" id="SSF53850">
    <property type="entry name" value="Periplasmic binding protein-like II"/>
    <property type="match status" value="1"/>
</dbReference>
<dbReference type="Pfam" id="PF00496">
    <property type="entry name" value="SBP_bac_5"/>
    <property type="match status" value="1"/>
</dbReference>
<feature type="domain" description="Solute-binding protein family 5" evidence="6">
    <location>
        <begin position="85"/>
        <end position="421"/>
    </location>
</feature>
<dbReference type="PANTHER" id="PTHR30290:SF10">
    <property type="entry name" value="PERIPLASMIC OLIGOPEPTIDE-BINDING PROTEIN-RELATED"/>
    <property type="match status" value="1"/>
</dbReference>
<dbReference type="InterPro" id="IPR000914">
    <property type="entry name" value="SBP_5_dom"/>
</dbReference>
<dbReference type="EMBL" id="SODP01000005">
    <property type="protein sequence ID" value="TDW54677.1"/>
    <property type="molecule type" value="Genomic_DNA"/>
</dbReference>
<proteinExistence type="inferred from homology"/>
<evidence type="ECO:0000256" key="2">
    <source>
        <dbReference type="ARBA" id="ARBA00005695"/>
    </source>
</evidence>
<dbReference type="GO" id="GO:0043190">
    <property type="term" value="C:ATP-binding cassette (ABC) transporter complex"/>
    <property type="evidence" value="ECO:0007669"/>
    <property type="project" value="InterPro"/>
</dbReference>